<gene>
    <name evidence="2" type="ORF">WKW79_25130</name>
</gene>
<comment type="caution">
    <text evidence="2">The sequence shown here is derived from an EMBL/GenBank/DDBJ whole genome shotgun (WGS) entry which is preliminary data.</text>
</comment>
<dbReference type="EMBL" id="JBBKZS010000013">
    <property type="protein sequence ID" value="MEJ8857877.1"/>
    <property type="molecule type" value="Genomic_DNA"/>
</dbReference>
<keyword evidence="3" id="KW-1185">Reference proteome</keyword>
<evidence type="ECO:0000313" key="2">
    <source>
        <dbReference type="EMBL" id="MEJ8857877.1"/>
    </source>
</evidence>
<feature type="transmembrane region" description="Helical" evidence="1">
    <location>
        <begin position="6"/>
        <end position="23"/>
    </location>
</feature>
<accession>A0ABU8XDH3</accession>
<reference evidence="2 3" key="1">
    <citation type="submission" date="2024-03" db="EMBL/GenBank/DDBJ databases">
        <title>Novel species of the genus Variovorax.</title>
        <authorList>
            <person name="Liu Q."/>
            <person name="Xin Y.-H."/>
        </authorList>
    </citation>
    <scope>NUCLEOTIDE SEQUENCE [LARGE SCALE GENOMIC DNA]</scope>
    <source>
        <strain evidence="2 3">KACC 18901</strain>
    </source>
</reference>
<dbReference type="RefSeq" id="WP_340337946.1">
    <property type="nucleotide sequence ID" value="NZ_JBBKZS010000013.1"/>
</dbReference>
<protein>
    <submittedName>
        <fullName evidence="2">Uncharacterized protein</fullName>
    </submittedName>
</protein>
<keyword evidence="1" id="KW-1133">Transmembrane helix</keyword>
<proteinExistence type="predicted"/>
<keyword evidence="1" id="KW-0812">Transmembrane</keyword>
<feature type="transmembrane region" description="Helical" evidence="1">
    <location>
        <begin position="35"/>
        <end position="52"/>
    </location>
</feature>
<organism evidence="2 3">
    <name type="scientific">Variovorax robiniae</name>
    <dbReference type="NCBI Taxonomy" id="1836199"/>
    <lineage>
        <taxon>Bacteria</taxon>
        <taxon>Pseudomonadati</taxon>
        <taxon>Pseudomonadota</taxon>
        <taxon>Betaproteobacteria</taxon>
        <taxon>Burkholderiales</taxon>
        <taxon>Comamonadaceae</taxon>
        <taxon>Variovorax</taxon>
    </lineage>
</organism>
<name>A0ABU8XDH3_9BURK</name>
<evidence type="ECO:0000256" key="1">
    <source>
        <dbReference type="SAM" id="Phobius"/>
    </source>
</evidence>
<sequence>MAAKFLLPALAAVFLIAALWRISREGFKLGPASRTWLLIALIFGAVSAWLWWSSM</sequence>
<evidence type="ECO:0000313" key="3">
    <source>
        <dbReference type="Proteomes" id="UP001367030"/>
    </source>
</evidence>
<keyword evidence="1" id="KW-0472">Membrane</keyword>
<dbReference type="Proteomes" id="UP001367030">
    <property type="component" value="Unassembled WGS sequence"/>
</dbReference>